<dbReference type="FunCoup" id="A0A059C513">
    <property type="interactions" value="69"/>
</dbReference>
<reference evidence="7" key="1">
    <citation type="submission" date="2013-07" db="EMBL/GenBank/DDBJ databases">
        <title>The genome of Eucalyptus grandis.</title>
        <authorList>
            <person name="Schmutz J."/>
            <person name="Hayes R."/>
            <person name="Myburg A."/>
            <person name="Tuskan G."/>
            <person name="Grattapaglia D."/>
            <person name="Rokhsar D.S."/>
        </authorList>
    </citation>
    <scope>NUCLEOTIDE SEQUENCE</scope>
    <source>
        <tissue evidence="7">Leaf extractions</tissue>
    </source>
</reference>
<dbReference type="InterPro" id="IPR003340">
    <property type="entry name" value="B3_DNA-bd"/>
</dbReference>
<gene>
    <name evidence="7" type="ORF">EUGRSUZ_E02078</name>
</gene>
<evidence type="ECO:0000256" key="4">
    <source>
        <dbReference type="ARBA" id="ARBA00023163"/>
    </source>
</evidence>
<protein>
    <recommendedName>
        <fullName evidence="6">TF-B3 domain-containing protein</fullName>
    </recommendedName>
</protein>
<keyword evidence="3" id="KW-0238">DNA-binding</keyword>
<dbReference type="GO" id="GO:0005634">
    <property type="term" value="C:nucleus"/>
    <property type="evidence" value="ECO:0007669"/>
    <property type="project" value="UniProtKB-SubCell"/>
</dbReference>
<dbReference type="CDD" id="cd10017">
    <property type="entry name" value="B3_DNA"/>
    <property type="match status" value="1"/>
</dbReference>
<organism evidence="7">
    <name type="scientific">Eucalyptus grandis</name>
    <name type="common">Flooded gum</name>
    <dbReference type="NCBI Taxonomy" id="71139"/>
    <lineage>
        <taxon>Eukaryota</taxon>
        <taxon>Viridiplantae</taxon>
        <taxon>Streptophyta</taxon>
        <taxon>Embryophyta</taxon>
        <taxon>Tracheophyta</taxon>
        <taxon>Spermatophyta</taxon>
        <taxon>Magnoliopsida</taxon>
        <taxon>eudicotyledons</taxon>
        <taxon>Gunneridae</taxon>
        <taxon>Pentapetalae</taxon>
        <taxon>rosids</taxon>
        <taxon>malvids</taxon>
        <taxon>Myrtales</taxon>
        <taxon>Myrtaceae</taxon>
        <taxon>Myrtoideae</taxon>
        <taxon>Eucalypteae</taxon>
        <taxon>Eucalyptus</taxon>
    </lineage>
</organism>
<dbReference type="PANTHER" id="PTHR34269">
    <property type="entry name" value="TRANSCRIPTION FACTOR B3-DOMAIN FAMILY-RELATED"/>
    <property type="match status" value="1"/>
</dbReference>
<comment type="subcellular location">
    <subcellularLocation>
        <location evidence="1">Nucleus</location>
    </subcellularLocation>
</comment>
<dbReference type="InParanoid" id="A0A059C513"/>
<dbReference type="EMBL" id="KK198757">
    <property type="protein sequence ID" value="KCW73558.1"/>
    <property type="molecule type" value="Genomic_DNA"/>
</dbReference>
<dbReference type="GO" id="GO:0003677">
    <property type="term" value="F:DNA binding"/>
    <property type="evidence" value="ECO:0007669"/>
    <property type="project" value="UniProtKB-KW"/>
</dbReference>
<dbReference type="Gene3D" id="2.40.330.10">
    <property type="entry name" value="DNA-binding pseudobarrel domain"/>
    <property type="match status" value="1"/>
</dbReference>
<keyword evidence="4" id="KW-0804">Transcription</keyword>
<dbReference type="Gramene" id="KCW73558">
    <property type="protein sequence ID" value="KCW73558"/>
    <property type="gene ID" value="EUGRSUZ_E02078"/>
</dbReference>
<dbReference type="PANTHER" id="PTHR34269:SF11">
    <property type="entry name" value="B3 DOMAIN PROTEIN"/>
    <property type="match status" value="1"/>
</dbReference>
<proteinExistence type="predicted"/>
<dbReference type="Pfam" id="PF02362">
    <property type="entry name" value="B3"/>
    <property type="match status" value="1"/>
</dbReference>
<evidence type="ECO:0000259" key="6">
    <source>
        <dbReference type="Pfam" id="PF02362"/>
    </source>
</evidence>
<feature type="domain" description="TF-B3" evidence="6">
    <location>
        <begin position="37"/>
        <end position="141"/>
    </location>
</feature>
<evidence type="ECO:0000256" key="2">
    <source>
        <dbReference type="ARBA" id="ARBA00023015"/>
    </source>
</evidence>
<evidence type="ECO:0000256" key="5">
    <source>
        <dbReference type="ARBA" id="ARBA00023242"/>
    </source>
</evidence>
<dbReference type="InterPro" id="IPR015300">
    <property type="entry name" value="DNA-bd_pseudobarrel_sf"/>
</dbReference>
<name>A0A059C513_EUCGR</name>
<evidence type="ECO:0000313" key="7">
    <source>
        <dbReference type="EMBL" id="KCW73558.1"/>
    </source>
</evidence>
<sequence length="148" mass="16874">MKTPESSTSDVAHFVCAERVDVSTDLALYEDPWKIRKKLTGSDLSPLSRLLLPAGCLQTHVFPQMDKKMLRQVKSEEGMPVVGKDVATGRKHQFVFRCWKSTGSYVLNGGWTKEFVEEKRLKVGDEIEMVWVMSSRMFHFKVLHRAAA</sequence>
<keyword evidence="2" id="KW-0805">Transcription regulation</keyword>
<dbReference type="SUPFAM" id="SSF101936">
    <property type="entry name" value="DNA-binding pseudobarrel domain"/>
    <property type="match status" value="1"/>
</dbReference>
<evidence type="ECO:0000256" key="3">
    <source>
        <dbReference type="ARBA" id="ARBA00023125"/>
    </source>
</evidence>
<accession>A0A059C513</accession>
<dbReference type="AlphaFoldDB" id="A0A059C513"/>
<dbReference type="InterPro" id="IPR051442">
    <property type="entry name" value="B3_domain"/>
</dbReference>
<keyword evidence="5" id="KW-0539">Nucleus</keyword>
<evidence type="ECO:0000256" key="1">
    <source>
        <dbReference type="ARBA" id="ARBA00004123"/>
    </source>
</evidence>